<organism evidence="1">
    <name type="scientific">Anguilla anguilla</name>
    <name type="common">European freshwater eel</name>
    <name type="synonym">Muraena anguilla</name>
    <dbReference type="NCBI Taxonomy" id="7936"/>
    <lineage>
        <taxon>Eukaryota</taxon>
        <taxon>Metazoa</taxon>
        <taxon>Chordata</taxon>
        <taxon>Craniata</taxon>
        <taxon>Vertebrata</taxon>
        <taxon>Euteleostomi</taxon>
        <taxon>Actinopterygii</taxon>
        <taxon>Neopterygii</taxon>
        <taxon>Teleostei</taxon>
        <taxon>Anguilliformes</taxon>
        <taxon>Anguillidae</taxon>
        <taxon>Anguilla</taxon>
    </lineage>
</organism>
<protein>
    <submittedName>
        <fullName evidence="1">Uncharacterized protein</fullName>
    </submittedName>
</protein>
<proteinExistence type="predicted"/>
<reference evidence="1" key="2">
    <citation type="journal article" date="2015" name="Fish Shellfish Immunol.">
        <title>Early steps in the European eel (Anguilla anguilla)-Vibrio vulnificus interaction in the gills: Role of the RtxA13 toxin.</title>
        <authorList>
            <person name="Callol A."/>
            <person name="Pajuelo D."/>
            <person name="Ebbesson L."/>
            <person name="Teles M."/>
            <person name="MacKenzie S."/>
            <person name="Amaro C."/>
        </authorList>
    </citation>
    <scope>NUCLEOTIDE SEQUENCE</scope>
</reference>
<accession>A0A0E9X2Y8</accession>
<name>A0A0E9X2Y8_ANGAN</name>
<dbReference type="EMBL" id="GBXM01012347">
    <property type="protein sequence ID" value="JAH96230.1"/>
    <property type="molecule type" value="Transcribed_RNA"/>
</dbReference>
<evidence type="ECO:0000313" key="1">
    <source>
        <dbReference type="EMBL" id="JAH96230.1"/>
    </source>
</evidence>
<dbReference type="AlphaFoldDB" id="A0A0E9X2Y8"/>
<sequence length="101" mass="11029">MPTWCLKTAPSPVLTQASMYCDLTTPTVSCIPRGSVSQWRFCCLTANCSLRGTGIDRLGQIWNSAQMTNSIIDMTKNTDSLLLFHKGGLCTVATQQLPTKT</sequence>
<reference evidence="1" key="1">
    <citation type="submission" date="2014-11" db="EMBL/GenBank/DDBJ databases">
        <authorList>
            <person name="Amaro Gonzalez C."/>
        </authorList>
    </citation>
    <scope>NUCLEOTIDE SEQUENCE</scope>
</reference>